<accession>S0F348</accession>
<protein>
    <submittedName>
        <fullName evidence="1">Uncharacterized protein</fullName>
    </submittedName>
</protein>
<name>S0F348_CHOCR</name>
<keyword evidence="2" id="KW-1185">Reference proteome</keyword>
<organism evidence="1 2">
    <name type="scientific">Chondrus crispus</name>
    <name type="common">Carrageen Irish moss</name>
    <name type="synonym">Polymorpha crispa</name>
    <dbReference type="NCBI Taxonomy" id="2769"/>
    <lineage>
        <taxon>Eukaryota</taxon>
        <taxon>Rhodophyta</taxon>
        <taxon>Florideophyceae</taxon>
        <taxon>Rhodymeniophycidae</taxon>
        <taxon>Gigartinales</taxon>
        <taxon>Gigartinaceae</taxon>
        <taxon>Chondrus</taxon>
    </lineage>
</organism>
<dbReference type="Proteomes" id="UP000012073">
    <property type="component" value="Unassembled WGS sequence"/>
</dbReference>
<dbReference type="KEGG" id="ccp:CHC_T00007907001"/>
<evidence type="ECO:0000313" key="2">
    <source>
        <dbReference type="Proteomes" id="UP000012073"/>
    </source>
</evidence>
<dbReference type="GeneID" id="17319983"/>
<sequence>MGPKQSFLLSFERVGCDRGLQMYLHCSCGVSCTDFAISVIHAHPLHVIPGESNFSGRPHPFPRTPRTLRTESFAMLRILAVFPLS</sequence>
<reference evidence="2" key="1">
    <citation type="journal article" date="2013" name="Proc. Natl. Acad. Sci. U.S.A.">
        <title>Genome structure and metabolic features in the red seaweed Chondrus crispus shed light on evolution of the Archaeplastida.</title>
        <authorList>
            <person name="Collen J."/>
            <person name="Porcel B."/>
            <person name="Carre W."/>
            <person name="Ball S.G."/>
            <person name="Chaparro C."/>
            <person name="Tonon T."/>
            <person name="Barbeyron T."/>
            <person name="Michel G."/>
            <person name="Noel B."/>
            <person name="Valentin K."/>
            <person name="Elias M."/>
            <person name="Artiguenave F."/>
            <person name="Arun A."/>
            <person name="Aury J.M."/>
            <person name="Barbosa-Neto J.F."/>
            <person name="Bothwell J.H."/>
            <person name="Bouget F.Y."/>
            <person name="Brillet L."/>
            <person name="Cabello-Hurtado F."/>
            <person name="Capella-Gutierrez S."/>
            <person name="Charrier B."/>
            <person name="Cladiere L."/>
            <person name="Cock J.M."/>
            <person name="Coelho S.M."/>
            <person name="Colleoni C."/>
            <person name="Czjzek M."/>
            <person name="Da Silva C."/>
            <person name="Delage L."/>
            <person name="Denoeud F."/>
            <person name="Deschamps P."/>
            <person name="Dittami S.M."/>
            <person name="Gabaldon T."/>
            <person name="Gachon C.M."/>
            <person name="Groisillier A."/>
            <person name="Herve C."/>
            <person name="Jabbari K."/>
            <person name="Katinka M."/>
            <person name="Kloareg B."/>
            <person name="Kowalczyk N."/>
            <person name="Labadie K."/>
            <person name="Leblanc C."/>
            <person name="Lopez P.J."/>
            <person name="McLachlan D.H."/>
            <person name="Meslet-Cladiere L."/>
            <person name="Moustafa A."/>
            <person name="Nehr Z."/>
            <person name="Nyvall Collen P."/>
            <person name="Panaud O."/>
            <person name="Partensky F."/>
            <person name="Poulain J."/>
            <person name="Rensing S.A."/>
            <person name="Rousvoal S."/>
            <person name="Samson G."/>
            <person name="Symeonidi A."/>
            <person name="Weissenbach J."/>
            <person name="Zambounis A."/>
            <person name="Wincker P."/>
            <person name="Boyen C."/>
        </authorList>
    </citation>
    <scope>NUCLEOTIDE SEQUENCE [LARGE SCALE GENOMIC DNA]</scope>
    <source>
        <strain evidence="2">cv. Stackhouse</strain>
    </source>
</reference>
<dbReference type="EMBL" id="HG001523">
    <property type="protein sequence ID" value="CDF77392.1"/>
    <property type="molecule type" value="Genomic_DNA"/>
</dbReference>
<dbReference type="AlphaFoldDB" id="S0F348"/>
<evidence type="ECO:0000313" key="1">
    <source>
        <dbReference type="EMBL" id="CDF77392.1"/>
    </source>
</evidence>
<proteinExistence type="predicted"/>
<dbReference type="Gramene" id="CDF77392">
    <property type="protein sequence ID" value="CDF77392"/>
    <property type="gene ID" value="CHC_T00007907001"/>
</dbReference>
<dbReference type="RefSeq" id="XP_005712266.1">
    <property type="nucleotide sequence ID" value="XM_005712209.1"/>
</dbReference>
<gene>
    <name evidence="1" type="ORF">CHC_T00007907001</name>
</gene>